<reference evidence="2 3" key="1">
    <citation type="journal article" date="2020" name="IScience">
        <title>Genome Sequencing of the Endangered Kingdonia uniflora (Circaeasteraceae, Ranunculales) Reveals Potential Mechanisms of Evolutionary Specialization.</title>
        <authorList>
            <person name="Sun Y."/>
            <person name="Deng T."/>
            <person name="Zhang A."/>
            <person name="Moore M.J."/>
            <person name="Landis J.B."/>
            <person name="Lin N."/>
            <person name="Zhang H."/>
            <person name="Zhang X."/>
            <person name="Huang J."/>
            <person name="Zhang X."/>
            <person name="Sun H."/>
            <person name="Wang H."/>
        </authorList>
    </citation>
    <scope>NUCLEOTIDE SEQUENCE [LARGE SCALE GENOMIC DNA]</scope>
    <source>
        <strain evidence="2">TB1705</strain>
        <tissue evidence="2">Leaf</tissue>
    </source>
</reference>
<proteinExistence type="predicted"/>
<accession>A0A7J7NDT5</accession>
<protein>
    <submittedName>
        <fullName evidence="2">Uncharacterized protein</fullName>
    </submittedName>
</protein>
<sequence length="230" mass="25863">MAEEADVPHKKKKVEGPKKEVFIDEQFDHQVAPEEILEVANDLMVDDDIKVGREVNFNTILSEYGGDLLEYKKGDEKDNDDKKDVKEKVKSREEEVQEMEESKNGYEKVDGDEKVDDVAEEENSEQPTVVVYYTIMKDVQHDNETMVVAGVAKTDIVFFNQKEVVGEAYHASTDQTTTVSVEEQTVEVEKTEDEASQASAGQTIVVSVEEQTVEVAQTEVVISHQEEDVG</sequence>
<evidence type="ECO:0000313" key="2">
    <source>
        <dbReference type="EMBL" id="KAF6165307.1"/>
    </source>
</evidence>
<evidence type="ECO:0000256" key="1">
    <source>
        <dbReference type="SAM" id="MobiDB-lite"/>
    </source>
</evidence>
<evidence type="ECO:0000313" key="3">
    <source>
        <dbReference type="Proteomes" id="UP000541444"/>
    </source>
</evidence>
<comment type="caution">
    <text evidence="2">The sequence shown here is derived from an EMBL/GenBank/DDBJ whole genome shotgun (WGS) entry which is preliminary data.</text>
</comment>
<organism evidence="2 3">
    <name type="scientific">Kingdonia uniflora</name>
    <dbReference type="NCBI Taxonomy" id="39325"/>
    <lineage>
        <taxon>Eukaryota</taxon>
        <taxon>Viridiplantae</taxon>
        <taxon>Streptophyta</taxon>
        <taxon>Embryophyta</taxon>
        <taxon>Tracheophyta</taxon>
        <taxon>Spermatophyta</taxon>
        <taxon>Magnoliopsida</taxon>
        <taxon>Ranunculales</taxon>
        <taxon>Circaeasteraceae</taxon>
        <taxon>Kingdonia</taxon>
    </lineage>
</organism>
<name>A0A7J7NDT5_9MAGN</name>
<gene>
    <name evidence="2" type="ORF">GIB67_042723</name>
</gene>
<keyword evidence="3" id="KW-1185">Reference proteome</keyword>
<dbReference type="EMBL" id="JACGCM010000855">
    <property type="protein sequence ID" value="KAF6165307.1"/>
    <property type="molecule type" value="Genomic_DNA"/>
</dbReference>
<dbReference type="Proteomes" id="UP000541444">
    <property type="component" value="Unassembled WGS sequence"/>
</dbReference>
<dbReference type="AlphaFoldDB" id="A0A7J7NDT5"/>
<feature type="region of interest" description="Disordered" evidence="1">
    <location>
        <begin position="71"/>
        <end position="111"/>
    </location>
</feature>